<dbReference type="InterPro" id="IPR014087">
    <property type="entry name" value="Carboxybiuret_hydro_AtzE"/>
</dbReference>
<dbReference type="PANTHER" id="PTHR11895:SF172">
    <property type="entry name" value="GLUTAMYL-TRNA(GLN) AMIDOTRANSFERASE"/>
    <property type="match status" value="1"/>
</dbReference>
<proteinExistence type="predicted"/>
<dbReference type="InterPro" id="IPR036928">
    <property type="entry name" value="AS_sf"/>
</dbReference>
<dbReference type="InterPro" id="IPR023631">
    <property type="entry name" value="Amidase_dom"/>
</dbReference>
<dbReference type="GO" id="GO:0004040">
    <property type="term" value="F:amidase activity"/>
    <property type="evidence" value="ECO:0007669"/>
    <property type="project" value="UniProtKB-EC"/>
</dbReference>
<comment type="caution">
    <text evidence="2">The sequence shown here is derived from an EMBL/GenBank/DDBJ whole genome shotgun (WGS) entry which is preliminary data.</text>
</comment>
<evidence type="ECO:0000313" key="3">
    <source>
        <dbReference type="Proteomes" id="UP000217005"/>
    </source>
</evidence>
<dbReference type="NCBIfam" id="TIGR02715">
    <property type="entry name" value="amido_AtzE"/>
    <property type="match status" value="1"/>
</dbReference>
<dbReference type="Proteomes" id="UP000217005">
    <property type="component" value="Unassembled WGS sequence"/>
</dbReference>
<dbReference type="Gene3D" id="3.90.1300.10">
    <property type="entry name" value="Amidase signature (AS) domain"/>
    <property type="match status" value="1"/>
</dbReference>
<dbReference type="GO" id="GO:0016740">
    <property type="term" value="F:transferase activity"/>
    <property type="evidence" value="ECO:0007669"/>
    <property type="project" value="UniProtKB-KW"/>
</dbReference>
<dbReference type="EC" id="3.5.1.4" evidence="2"/>
<evidence type="ECO:0000313" key="2">
    <source>
        <dbReference type="EMBL" id="OZI33022.1"/>
    </source>
</evidence>
<accession>A0A261S7U8</accession>
<dbReference type="PANTHER" id="PTHR11895">
    <property type="entry name" value="TRANSAMIDASE"/>
    <property type="match status" value="1"/>
</dbReference>
<dbReference type="InterPro" id="IPR000120">
    <property type="entry name" value="Amidase"/>
</dbReference>
<feature type="domain" description="Amidase" evidence="1">
    <location>
        <begin position="23"/>
        <end position="445"/>
    </location>
</feature>
<sequence length="462" mass="47721">MSGGAREIARRIATGERTAAAEVDATLARIRAHDGEINSFVALTEARARRQAQAVDAQRAAGAALPPLAGVPFAVKNLFDVAGLATLAGGKVNESAAPAAADAPLVRRLEAAGAVLVGTLNMDEHAYGFTTENTHYGVTRNPHDPARIAGGSSGGSAAAVAAGLVPLTLGSDTNGSIRVPASLCGIFGLKPTYGRLPRNGSFPFVYSLDHLGPFAANAADLALAYDLMQGPEPADAACAQRACEPAAAALDDALTGARVGVLGGYFDAYAGAQARRSVAAAADILDARATVELPGAEQARAAAFIITAAEGGALHRQRLVTHYDAYEPYSRDRLVAGALVPAAWVQQAQRVRRRFLEQALALFSQFDLLIAPATPVAAPLIGTEVLHLNGQDLPARASLGMLTQPISCIGLPVAVAPLWQGRGDTAHLPLGVQLIAAPWREDLCLAAARALERAGLAHPRQP</sequence>
<protein>
    <submittedName>
        <fullName evidence="2">Asp-tRNA(Asn)/Glu-tRNA(Gln) amidotransferase GatCAB subunit A</fullName>
        <ecNumber evidence="2">3.5.1.4</ecNumber>
    </submittedName>
</protein>
<reference evidence="2 3" key="1">
    <citation type="submission" date="2017-05" db="EMBL/GenBank/DDBJ databases">
        <title>Complete and WGS of Bordetella genogroups.</title>
        <authorList>
            <person name="Spilker T."/>
            <person name="LiPuma J."/>
        </authorList>
    </citation>
    <scope>NUCLEOTIDE SEQUENCE [LARGE SCALE GENOMIC DNA]</scope>
    <source>
        <strain evidence="2 3">AU17610</strain>
    </source>
</reference>
<gene>
    <name evidence="2" type="ORF">CEG14_19370</name>
</gene>
<keyword evidence="2" id="KW-0378">Hydrolase</keyword>
<name>A0A261S7U8_9BORD</name>
<dbReference type="RefSeq" id="WP_094828017.1">
    <property type="nucleotide sequence ID" value="NZ_NEVL01000004.1"/>
</dbReference>
<dbReference type="AlphaFoldDB" id="A0A261S7U8"/>
<dbReference type="SUPFAM" id="SSF75304">
    <property type="entry name" value="Amidase signature (AS) enzymes"/>
    <property type="match status" value="1"/>
</dbReference>
<dbReference type="NCBIfam" id="NF006631">
    <property type="entry name" value="PRK09201.1"/>
    <property type="match status" value="1"/>
</dbReference>
<dbReference type="EMBL" id="NEVL01000004">
    <property type="protein sequence ID" value="OZI33022.1"/>
    <property type="molecule type" value="Genomic_DNA"/>
</dbReference>
<keyword evidence="2" id="KW-0808">Transferase</keyword>
<dbReference type="OrthoDB" id="112488at2"/>
<evidence type="ECO:0000259" key="1">
    <source>
        <dbReference type="Pfam" id="PF01425"/>
    </source>
</evidence>
<organism evidence="2 3">
    <name type="scientific">Bordetella genomosp. 1</name>
    <dbReference type="NCBI Taxonomy" id="1395607"/>
    <lineage>
        <taxon>Bacteria</taxon>
        <taxon>Pseudomonadati</taxon>
        <taxon>Pseudomonadota</taxon>
        <taxon>Betaproteobacteria</taxon>
        <taxon>Burkholderiales</taxon>
        <taxon>Alcaligenaceae</taxon>
        <taxon>Bordetella</taxon>
    </lineage>
</organism>
<dbReference type="Pfam" id="PF01425">
    <property type="entry name" value="Amidase"/>
    <property type="match status" value="1"/>
</dbReference>